<dbReference type="Pfam" id="PF13458">
    <property type="entry name" value="Peripla_BP_6"/>
    <property type="match status" value="1"/>
</dbReference>
<evidence type="ECO:0000256" key="2">
    <source>
        <dbReference type="ARBA" id="ARBA00022729"/>
    </source>
</evidence>
<keyword evidence="2" id="KW-0732">Signal</keyword>
<dbReference type="InterPro" id="IPR028081">
    <property type="entry name" value="Leu-bd"/>
</dbReference>
<organism evidence="4 5">
    <name type="scientific">Geodermatophilus sabuli</name>
    <dbReference type="NCBI Taxonomy" id="1564158"/>
    <lineage>
        <taxon>Bacteria</taxon>
        <taxon>Bacillati</taxon>
        <taxon>Actinomycetota</taxon>
        <taxon>Actinomycetes</taxon>
        <taxon>Geodermatophilales</taxon>
        <taxon>Geodermatophilaceae</taxon>
        <taxon>Geodermatophilus</taxon>
    </lineage>
</organism>
<dbReference type="PANTHER" id="PTHR47628">
    <property type="match status" value="1"/>
</dbReference>
<dbReference type="InterPro" id="IPR023393">
    <property type="entry name" value="START-like_dom_sf"/>
</dbReference>
<reference evidence="4 5" key="1">
    <citation type="submission" date="2017-09" db="EMBL/GenBank/DDBJ databases">
        <authorList>
            <person name="Ehlers B."/>
            <person name="Leendertz F.H."/>
        </authorList>
    </citation>
    <scope>NUCLEOTIDE SEQUENCE [LARGE SCALE GENOMIC DNA]</scope>
    <source>
        <strain evidence="4 5">DSM 46844</strain>
    </source>
</reference>
<dbReference type="Gene3D" id="3.40.50.2300">
    <property type="match status" value="2"/>
</dbReference>
<evidence type="ECO:0000259" key="3">
    <source>
        <dbReference type="Pfam" id="PF13458"/>
    </source>
</evidence>
<dbReference type="PANTHER" id="PTHR47628:SF1">
    <property type="entry name" value="ALIPHATIC AMIDASE EXPRESSION-REGULATING PROTEIN"/>
    <property type="match status" value="1"/>
</dbReference>
<dbReference type="Gene3D" id="3.30.530.20">
    <property type="match status" value="1"/>
</dbReference>
<evidence type="ECO:0000313" key="4">
    <source>
        <dbReference type="EMBL" id="SNX97165.1"/>
    </source>
</evidence>
<dbReference type="SUPFAM" id="SSF55961">
    <property type="entry name" value="Bet v1-like"/>
    <property type="match status" value="1"/>
</dbReference>
<comment type="similarity">
    <text evidence="1">Belongs to the leucine-binding protein family.</text>
</comment>
<dbReference type="EMBL" id="OBDO01000006">
    <property type="protein sequence ID" value="SNX97165.1"/>
    <property type="molecule type" value="Genomic_DNA"/>
</dbReference>
<dbReference type="Proteomes" id="UP000219514">
    <property type="component" value="Unassembled WGS sequence"/>
</dbReference>
<sequence>MLSADSVVDLPPKVAFGLFGGRGSGSWLLDARCDSVEVGAPVRLTLPNGGHDVDGESVELLGRITAIRPPSMIVVDHSQPWRGRIRLQFDPSGPSGTRIRVSVEVSPAGVEWLVQHRGGVIPAPPLRPGVVRIGLIASKTGPAALCVPAAEYLAELAVDEINVEGGLAGREVELLVADDGSNPWTAEREAKRLVRLGCRVIFACVTSASFTAITRSLPDGAALLVHATTNERENSDSPCVVRIGEQPAAQADAMVGRIMNETGGCGWFLVGQDYSWSFAAHRVTRKAIADAVGQVAGEVFTPLGTSDFSEVIEAIRRSGADLVMSSLVGRDEMEFQRQFAASGLRSETGSLSLLMDESTLENIGPSAEGIWTAQAYFQDTAVPGNGEFLKRYRSAHGRWAPSVSTLTQTVYEAIHLYARAVHVCPDDHPRQQGRAFVEAAARRVGAAVGGRDLLSPRLYLAEARMGRFRIFDDVE</sequence>
<dbReference type="AlphaFoldDB" id="A0A285EDR4"/>
<accession>A0A285EDR4</accession>
<evidence type="ECO:0000313" key="5">
    <source>
        <dbReference type="Proteomes" id="UP000219514"/>
    </source>
</evidence>
<dbReference type="SUPFAM" id="SSF53822">
    <property type="entry name" value="Periplasmic binding protein-like I"/>
    <property type="match status" value="1"/>
</dbReference>
<proteinExistence type="inferred from homology"/>
<keyword evidence="5" id="KW-1185">Reference proteome</keyword>
<evidence type="ECO:0000256" key="1">
    <source>
        <dbReference type="ARBA" id="ARBA00010062"/>
    </source>
</evidence>
<protein>
    <submittedName>
        <fullName evidence="4">Branched-chain amino acid transport system substrate-binding protein</fullName>
    </submittedName>
</protein>
<gene>
    <name evidence="4" type="ORF">SAMN06893097_106115</name>
</gene>
<name>A0A285EDR4_9ACTN</name>
<dbReference type="InterPro" id="IPR028082">
    <property type="entry name" value="Peripla_BP_I"/>
</dbReference>
<feature type="domain" description="Leucine-binding protein" evidence="3">
    <location>
        <begin position="131"/>
        <end position="424"/>
    </location>
</feature>